<name>A0A4Z2ILT8_9TELE</name>
<comment type="cofactor">
    <cofactor evidence="2">
        <name>Mg(2+)</name>
        <dbReference type="ChEBI" id="CHEBI:18420"/>
    </cofactor>
</comment>
<dbReference type="EC" id="2.4.99.18" evidence="6"/>
<comment type="subcellular location">
    <subcellularLocation>
        <location evidence="3">Endomembrane system</location>
        <topology evidence="3">Multi-pass membrane protein</topology>
    </subcellularLocation>
</comment>
<keyword evidence="14" id="KW-0464">Manganese</keyword>
<evidence type="ECO:0000256" key="14">
    <source>
        <dbReference type="ARBA" id="ARBA00023211"/>
    </source>
</evidence>
<dbReference type="InterPro" id="IPR003674">
    <property type="entry name" value="Oligo_trans_STT3"/>
</dbReference>
<dbReference type="GO" id="GO:0016020">
    <property type="term" value="C:membrane"/>
    <property type="evidence" value="ECO:0007669"/>
    <property type="project" value="InterPro"/>
</dbReference>
<evidence type="ECO:0000256" key="11">
    <source>
        <dbReference type="ARBA" id="ARBA00022842"/>
    </source>
</evidence>
<evidence type="ECO:0000256" key="10">
    <source>
        <dbReference type="ARBA" id="ARBA00022723"/>
    </source>
</evidence>
<evidence type="ECO:0000313" key="20">
    <source>
        <dbReference type="Proteomes" id="UP000314294"/>
    </source>
</evidence>
<feature type="transmembrane region" description="Helical" evidence="17">
    <location>
        <begin position="169"/>
        <end position="189"/>
    </location>
</feature>
<dbReference type="Proteomes" id="UP000314294">
    <property type="component" value="Unassembled WGS sequence"/>
</dbReference>
<reference evidence="19 20" key="1">
    <citation type="submission" date="2019-03" db="EMBL/GenBank/DDBJ databases">
        <title>First draft genome of Liparis tanakae, snailfish: a comprehensive survey of snailfish specific genes.</title>
        <authorList>
            <person name="Kim W."/>
            <person name="Song I."/>
            <person name="Jeong J.-H."/>
            <person name="Kim D."/>
            <person name="Kim S."/>
            <person name="Ryu S."/>
            <person name="Song J.Y."/>
            <person name="Lee S.K."/>
        </authorList>
    </citation>
    <scope>NUCLEOTIDE SEQUENCE [LARGE SCALE GENOMIC DNA]</scope>
    <source>
        <tissue evidence="19">Muscle</tissue>
    </source>
</reference>
<feature type="transmembrane region" description="Helical" evidence="17">
    <location>
        <begin position="319"/>
        <end position="337"/>
    </location>
</feature>
<dbReference type="InterPro" id="IPR048307">
    <property type="entry name" value="STT3_N"/>
</dbReference>
<keyword evidence="10" id="KW-0479">Metal-binding</keyword>
<evidence type="ECO:0000256" key="4">
    <source>
        <dbReference type="ARBA" id="ARBA00004922"/>
    </source>
</evidence>
<evidence type="ECO:0000256" key="7">
    <source>
        <dbReference type="ARBA" id="ARBA00022676"/>
    </source>
</evidence>
<keyword evidence="7" id="KW-0328">Glycosyltransferase</keyword>
<dbReference type="EMBL" id="SRLO01000070">
    <property type="protein sequence ID" value="TNN78815.1"/>
    <property type="molecule type" value="Genomic_DNA"/>
</dbReference>
<comment type="cofactor">
    <cofactor evidence="1">
        <name>Mn(2+)</name>
        <dbReference type="ChEBI" id="CHEBI:29035"/>
    </cofactor>
</comment>
<dbReference type="AlphaFoldDB" id="A0A4Z2ILT8"/>
<keyword evidence="11" id="KW-0460">Magnesium</keyword>
<feature type="transmembrane region" description="Helical" evidence="17">
    <location>
        <begin position="94"/>
        <end position="113"/>
    </location>
</feature>
<evidence type="ECO:0000259" key="18">
    <source>
        <dbReference type="Pfam" id="PF02516"/>
    </source>
</evidence>
<proteinExistence type="inferred from homology"/>
<evidence type="ECO:0000256" key="5">
    <source>
        <dbReference type="ARBA" id="ARBA00010810"/>
    </source>
</evidence>
<evidence type="ECO:0000256" key="2">
    <source>
        <dbReference type="ARBA" id="ARBA00001946"/>
    </source>
</evidence>
<evidence type="ECO:0000256" key="3">
    <source>
        <dbReference type="ARBA" id="ARBA00004127"/>
    </source>
</evidence>
<feature type="transmembrane region" description="Helical" evidence="17">
    <location>
        <begin position="70"/>
        <end position="88"/>
    </location>
</feature>
<dbReference type="PANTHER" id="PTHR13872:SF1">
    <property type="entry name" value="DOLICHYL-DIPHOSPHOOLIGOSACCHARIDE--PROTEIN GLYCOSYLTRANSFERASE SUBUNIT STT3B"/>
    <property type="match status" value="1"/>
</dbReference>
<feature type="transmembrane region" description="Helical" evidence="17">
    <location>
        <begin position="231"/>
        <end position="252"/>
    </location>
</feature>
<evidence type="ECO:0000256" key="8">
    <source>
        <dbReference type="ARBA" id="ARBA00022679"/>
    </source>
</evidence>
<dbReference type="GO" id="GO:0004579">
    <property type="term" value="F:dolichyl-diphosphooligosaccharide-protein glycotransferase activity"/>
    <property type="evidence" value="ECO:0007669"/>
    <property type="project" value="UniProtKB-EC"/>
</dbReference>
<dbReference type="PANTHER" id="PTHR13872">
    <property type="entry name" value="DOLICHYL-DIPHOSPHOOLIGOSACCHARIDE--PROTEIN GLYCOSYLTRANSFERASE SUBUNIT"/>
    <property type="match status" value="1"/>
</dbReference>
<keyword evidence="20" id="KW-1185">Reference proteome</keyword>
<dbReference type="UniPathway" id="UPA00378"/>
<dbReference type="GO" id="GO:0046872">
    <property type="term" value="F:metal ion binding"/>
    <property type="evidence" value="ECO:0007669"/>
    <property type="project" value="UniProtKB-KW"/>
</dbReference>
<accession>A0A4Z2ILT8</accession>
<comment type="caution">
    <text evidence="19">The sequence shown here is derived from an EMBL/GenBank/DDBJ whole genome shotgun (WGS) entry which is preliminary data.</text>
</comment>
<keyword evidence="12 17" id="KW-1133">Transmembrane helix</keyword>
<comment type="similarity">
    <text evidence="5">Belongs to the STT3 family.</text>
</comment>
<keyword evidence="13 17" id="KW-0472">Membrane</keyword>
<comment type="pathway">
    <text evidence="4">Protein modification; protein glycosylation.</text>
</comment>
<evidence type="ECO:0000256" key="15">
    <source>
        <dbReference type="ARBA" id="ARBA00048829"/>
    </source>
</evidence>
<feature type="transmembrane region" description="Helical" evidence="17">
    <location>
        <begin position="290"/>
        <end position="312"/>
    </location>
</feature>
<dbReference type="GO" id="GO:0043687">
    <property type="term" value="P:post-translational protein modification"/>
    <property type="evidence" value="ECO:0007669"/>
    <property type="project" value="TreeGrafter"/>
</dbReference>
<feature type="compositionally biased region" description="Basic and acidic residues" evidence="16">
    <location>
        <begin position="381"/>
        <end position="391"/>
    </location>
</feature>
<evidence type="ECO:0000256" key="1">
    <source>
        <dbReference type="ARBA" id="ARBA00001936"/>
    </source>
</evidence>
<dbReference type="GO" id="GO:0018279">
    <property type="term" value="P:protein N-linked glycosylation via asparagine"/>
    <property type="evidence" value="ECO:0007669"/>
    <property type="project" value="TreeGrafter"/>
</dbReference>
<evidence type="ECO:0000256" key="9">
    <source>
        <dbReference type="ARBA" id="ARBA00022692"/>
    </source>
</evidence>
<keyword evidence="8 19" id="KW-0808">Transferase</keyword>
<feature type="transmembrane region" description="Helical" evidence="17">
    <location>
        <begin position="144"/>
        <end position="162"/>
    </location>
</feature>
<organism evidence="19 20">
    <name type="scientific">Liparis tanakae</name>
    <name type="common">Tanaka's snailfish</name>
    <dbReference type="NCBI Taxonomy" id="230148"/>
    <lineage>
        <taxon>Eukaryota</taxon>
        <taxon>Metazoa</taxon>
        <taxon>Chordata</taxon>
        <taxon>Craniata</taxon>
        <taxon>Vertebrata</taxon>
        <taxon>Euteleostomi</taxon>
        <taxon>Actinopterygii</taxon>
        <taxon>Neopterygii</taxon>
        <taxon>Teleostei</taxon>
        <taxon>Neoteleostei</taxon>
        <taxon>Acanthomorphata</taxon>
        <taxon>Eupercaria</taxon>
        <taxon>Perciformes</taxon>
        <taxon>Cottioidei</taxon>
        <taxon>Cottales</taxon>
        <taxon>Liparidae</taxon>
        <taxon>Liparis</taxon>
    </lineage>
</organism>
<gene>
    <name evidence="19" type="primary">Stt3b_0</name>
    <name evidence="19" type="ORF">EYF80_010985</name>
</gene>
<feature type="transmembrane region" description="Helical" evidence="17">
    <location>
        <begin position="406"/>
        <end position="426"/>
    </location>
</feature>
<evidence type="ECO:0000256" key="16">
    <source>
        <dbReference type="SAM" id="MobiDB-lite"/>
    </source>
</evidence>
<evidence type="ECO:0000256" key="12">
    <source>
        <dbReference type="ARBA" id="ARBA00022989"/>
    </source>
</evidence>
<evidence type="ECO:0000256" key="13">
    <source>
        <dbReference type="ARBA" id="ARBA00023136"/>
    </source>
</evidence>
<keyword evidence="9 17" id="KW-0812">Transmembrane</keyword>
<sequence length="444" mass="50068">MPTNRLFNYRATHHLTTNGFYEFLNWFDERAWYPLGRIVGGTVYPGLMVTAGLIHYVLNLLHITVHIRDVCVFLAPVFSGLTSISTYLLTKELWNQGAGLLAACFIAIVPGYISRSVKSVKTGSVFWSIGCCLSYFYMVSAWGGYVFIINLIPLHVFVLLLMQRFSRRLYIAYSTFYIIGLVLSMQIPFVGFQPIRTSEHMAAAGVFVLLQVYAFLQYLKDRLTRQEFQTLFFLGVSLAAGAVFMSVIYLTYTGHIAPWSGRFYSLWDTGYAKIHIPIIASVSEHQPTTWVSFFFDLHILVCTFPAGLWFCIKNINDERVFVALYAISAVYFAGVMVRLMLTLTPVVCMLSAVAFSSVFEHYLGDDMKRQSPPAEDSSDEDDRKNAGNLYDKEKAEEGLGPNVKSIVTMLMLMLLMMFAVHCTWVTSNAYSSPSVVLASYNNDG</sequence>
<dbReference type="Pfam" id="PF02516">
    <property type="entry name" value="STT3"/>
    <property type="match status" value="1"/>
</dbReference>
<evidence type="ECO:0000256" key="6">
    <source>
        <dbReference type="ARBA" id="ARBA00012605"/>
    </source>
</evidence>
<protein>
    <recommendedName>
        <fullName evidence="6">dolichyl-diphosphooligosaccharide--protein glycotransferase</fullName>
        <ecNumber evidence="6">2.4.99.18</ecNumber>
    </recommendedName>
</protein>
<evidence type="ECO:0000313" key="19">
    <source>
        <dbReference type="EMBL" id="TNN78815.1"/>
    </source>
</evidence>
<feature type="transmembrane region" description="Helical" evidence="17">
    <location>
        <begin position="38"/>
        <end position="58"/>
    </location>
</feature>
<feature type="region of interest" description="Disordered" evidence="16">
    <location>
        <begin position="368"/>
        <end position="391"/>
    </location>
</feature>
<evidence type="ECO:0000256" key="17">
    <source>
        <dbReference type="SAM" id="Phobius"/>
    </source>
</evidence>
<dbReference type="GO" id="GO:0012505">
    <property type="term" value="C:endomembrane system"/>
    <property type="evidence" value="ECO:0007669"/>
    <property type="project" value="UniProtKB-SubCell"/>
</dbReference>
<feature type="transmembrane region" description="Helical" evidence="17">
    <location>
        <begin position="201"/>
        <end position="219"/>
    </location>
</feature>
<feature type="transmembrane region" description="Helical" evidence="17">
    <location>
        <begin position="120"/>
        <end position="138"/>
    </location>
</feature>
<dbReference type="OrthoDB" id="10261066at2759"/>
<comment type="catalytic activity">
    <reaction evidence="15">
        <text>a di-trans,poly-cis-dolichyl diphosphooligosaccharide + L-asparaginyl-[protein] = N(4)-(oligosaccharide-(1-&gt;4)-N-acetyl-beta-D-glucosaminyl-(1-&gt;4)-N-acetyl-beta-D-glucosaminyl)-L-asparaginyl-[protein] + a di-trans,poly-cis-dolichyl diphosphate + H(+)</text>
        <dbReference type="Rhea" id="RHEA:22980"/>
        <dbReference type="Rhea" id="RHEA-COMP:12804"/>
        <dbReference type="Rhea" id="RHEA-COMP:12805"/>
        <dbReference type="Rhea" id="RHEA-COMP:19506"/>
        <dbReference type="Rhea" id="RHEA-COMP:19509"/>
        <dbReference type="ChEBI" id="CHEBI:15378"/>
        <dbReference type="ChEBI" id="CHEBI:50347"/>
        <dbReference type="ChEBI" id="CHEBI:57497"/>
        <dbReference type="ChEBI" id="CHEBI:57570"/>
        <dbReference type="ChEBI" id="CHEBI:132529"/>
        <dbReference type="EC" id="2.4.99.18"/>
    </reaction>
</comment>
<feature type="domain" description="Oligosaccharyl transferase STT3 N-terminal" evidence="18">
    <location>
        <begin position="117"/>
        <end position="350"/>
    </location>
</feature>